<evidence type="ECO:0000256" key="1">
    <source>
        <dbReference type="ARBA" id="ARBA00001974"/>
    </source>
</evidence>
<dbReference type="InterPro" id="IPR050641">
    <property type="entry name" value="RIFMO-like"/>
</dbReference>
<dbReference type="EMBL" id="JACAZE010000008">
    <property type="protein sequence ID" value="KAF7308611.1"/>
    <property type="molecule type" value="Genomic_DNA"/>
</dbReference>
<dbReference type="Gene3D" id="3.50.50.60">
    <property type="entry name" value="FAD/NAD(P)-binding domain"/>
    <property type="match status" value="1"/>
</dbReference>
<organism evidence="7 8">
    <name type="scientific">Mycena chlorophos</name>
    <name type="common">Agaric fungus</name>
    <name type="synonym">Agaricus chlorophos</name>
    <dbReference type="NCBI Taxonomy" id="658473"/>
    <lineage>
        <taxon>Eukaryota</taxon>
        <taxon>Fungi</taxon>
        <taxon>Dikarya</taxon>
        <taxon>Basidiomycota</taxon>
        <taxon>Agaricomycotina</taxon>
        <taxon>Agaricomycetes</taxon>
        <taxon>Agaricomycetidae</taxon>
        <taxon>Agaricales</taxon>
        <taxon>Marasmiineae</taxon>
        <taxon>Mycenaceae</taxon>
        <taxon>Mycena</taxon>
    </lineage>
</organism>
<comment type="similarity">
    <text evidence="2">Belongs to the PheA/TfdB FAD monooxygenase family.</text>
</comment>
<dbReference type="InterPro" id="IPR038220">
    <property type="entry name" value="PHOX_C_sf"/>
</dbReference>
<dbReference type="PANTHER" id="PTHR43004">
    <property type="entry name" value="TRK SYSTEM POTASSIUM UPTAKE PROTEIN"/>
    <property type="match status" value="1"/>
</dbReference>
<dbReference type="Proteomes" id="UP000613580">
    <property type="component" value="Unassembled WGS sequence"/>
</dbReference>
<dbReference type="SUPFAM" id="SSF51905">
    <property type="entry name" value="FAD/NAD(P)-binding domain"/>
    <property type="match status" value="1"/>
</dbReference>
<keyword evidence="4" id="KW-0274">FAD</keyword>
<dbReference type="Pfam" id="PF01494">
    <property type="entry name" value="FAD_binding_3"/>
    <property type="match status" value="1"/>
</dbReference>
<dbReference type="PANTHER" id="PTHR43004:SF19">
    <property type="entry name" value="BINDING MONOOXYGENASE, PUTATIVE (JCVI)-RELATED"/>
    <property type="match status" value="1"/>
</dbReference>
<evidence type="ECO:0000313" key="8">
    <source>
        <dbReference type="Proteomes" id="UP000613580"/>
    </source>
</evidence>
<reference evidence="7" key="1">
    <citation type="submission" date="2020-05" db="EMBL/GenBank/DDBJ databases">
        <title>Mycena genomes resolve the evolution of fungal bioluminescence.</title>
        <authorList>
            <person name="Tsai I.J."/>
        </authorList>
    </citation>
    <scope>NUCLEOTIDE SEQUENCE</scope>
    <source>
        <strain evidence="7">110903Hualien_Pintung</strain>
    </source>
</reference>
<gene>
    <name evidence="7" type="ORF">HMN09_00710400</name>
</gene>
<dbReference type="InterPro" id="IPR036249">
    <property type="entry name" value="Thioredoxin-like_sf"/>
</dbReference>
<evidence type="ECO:0000256" key="4">
    <source>
        <dbReference type="ARBA" id="ARBA00022827"/>
    </source>
</evidence>
<dbReference type="PRINTS" id="PR00420">
    <property type="entry name" value="RNGMNOXGNASE"/>
</dbReference>
<sequence>MSAHPEILVCGAGPSGLVMALALLRNGASVRLIDREPTSRLGQRGAGIMPRSLELFHALGISQDIIQKSIPAPKAVVYQMPEGTQPLSKFDMWPPVEATTKYPFPNVIMLGQDHLEQVLRTALRELGCEVEWGTTLVSFEQSPSSVRAVLSRPHNGPNGEHIQINETSTFRYLIGTDGARGVVRKALGLSFLGETSNAHNLVVGDVMVHGLDPKLWHMWGQFENNWLSLRPTEVSYMFSFLLSGPEIDHTTIVQRPELLKPIFVEYTGRRKDIVFGDVVWLSTYRPNIRMVNKFSSGRVFVAGDSAHIHSVTGGQGMNVGIQDSFNLAWKLALVTRNLAPESLLDTYNEERTPVVAAMLNQITALLQETRTEKNQAVDVRTRRTAISAWKYNGGVLQLGVNCRWSSIVLDEQSPDETDLDDDEFADFEDDFPFEEESENEDEFSSANDAYLERPLGAGDRAPDAPGLVIHKKPASLMPSAKPISRLFDVLSDSKHSLLIFNNNANRCSSAMRLLASFPHDAVQAVIVLRPQAQLSPEVSAVADWVIEDHNGHAYSAYSLREDCDIVVVRPDGLIGAILRSGKGLLRYFDAVFKRPSPKVIHGYYKSVLMFCIPYLFLITNRIMNASLCSGQAPNLGVVACKSL</sequence>
<comment type="caution">
    <text evidence="7">The sequence shown here is derived from an EMBL/GenBank/DDBJ whole genome shotgun (WGS) entry which is preliminary data.</text>
</comment>
<evidence type="ECO:0000256" key="5">
    <source>
        <dbReference type="ARBA" id="ARBA00023002"/>
    </source>
</evidence>
<dbReference type="OrthoDB" id="2690153at2759"/>
<keyword evidence="8" id="KW-1185">Reference proteome</keyword>
<proteinExistence type="inferred from homology"/>
<dbReference type="SUPFAM" id="SSF52833">
    <property type="entry name" value="Thioredoxin-like"/>
    <property type="match status" value="1"/>
</dbReference>
<dbReference type="Gene3D" id="3.30.70.2450">
    <property type="match status" value="1"/>
</dbReference>
<protein>
    <submittedName>
        <fullName evidence="7">FAD-binding-3 domain-containing protein</fullName>
    </submittedName>
</protein>
<dbReference type="Gene3D" id="3.40.30.20">
    <property type="match status" value="1"/>
</dbReference>
<accession>A0A8H6W9Z7</accession>
<dbReference type="InterPro" id="IPR002938">
    <property type="entry name" value="FAD-bd"/>
</dbReference>
<dbReference type="GO" id="GO:0016709">
    <property type="term" value="F:oxidoreductase activity, acting on paired donors, with incorporation or reduction of molecular oxygen, NAD(P)H as one donor, and incorporation of one atom of oxygen"/>
    <property type="evidence" value="ECO:0007669"/>
    <property type="project" value="UniProtKB-ARBA"/>
</dbReference>
<name>A0A8H6W9Z7_MYCCL</name>
<keyword evidence="3" id="KW-0285">Flavoprotein</keyword>
<evidence type="ECO:0000313" key="7">
    <source>
        <dbReference type="EMBL" id="KAF7308611.1"/>
    </source>
</evidence>
<keyword evidence="5" id="KW-0560">Oxidoreductase</keyword>
<evidence type="ECO:0000256" key="3">
    <source>
        <dbReference type="ARBA" id="ARBA00022630"/>
    </source>
</evidence>
<evidence type="ECO:0000259" key="6">
    <source>
        <dbReference type="Pfam" id="PF01494"/>
    </source>
</evidence>
<comment type="cofactor">
    <cofactor evidence="1">
        <name>FAD</name>
        <dbReference type="ChEBI" id="CHEBI:57692"/>
    </cofactor>
</comment>
<dbReference type="AlphaFoldDB" id="A0A8H6W9Z7"/>
<dbReference type="GO" id="GO:0071949">
    <property type="term" value="F:FAD binding"/>
    <property type="evidence" value="ECO:0007669"/>
    <property type="project" value="InterPro"/>
</dbReference>
<dbReference type="InterPro" id="IPR036188">
    <property type="entry name" value="FAD/NAD-bd_sf"/>
</dbReference>
<evidence type="ECO:0000256" key="2">
    <source>
        <dbReference type="ARBA" id="ARBA00007801"/>
    </source>
</evidence>
<feature type="domain" description="FAD-binding" evidence="6">
    <location>
        <begin position="6"/>
        <end position="360"/>
    </location>
</feature>